<keyword evidence="4 13" id="KW-0540">Nuclease</keyword>
<dbReference type="GO" id="GO:0000727">
    <property type="term" value="P:double-strand break repair via break-induced replication"/>
    <property type="evidence" value="ECO:0007669"/>
    <property type="project" value="UniProtKB-UniRule"/>
</dbReference>
<accession>T1KMB6</accession>
<evidence type="ECO:0000256" key="4">
    <source>
        <dbReference type="ARBA" id="ARBA00022722"/>
    </source>
</evidence>
<dbReference type="Gene3D" id="3.40.50.10130">
    <property type="match status" value="1"/>
</dbReference>
<organism evidence="16 17">
    <name type="scientific">Tetranychus urticae</name>
    <name type="common">Two-spotted spider mite</name>
    <dbReference type="NCBI Taxonomy" id="32264"/>
    <lineage>
        <taxon>Eukaryota</taxon>
        <taxon>Metazoa</taxon>
        <taxon>Ecdysozoa</taxon>
        <taxon>Arthropoda</taxon>
        <taxon>Chelicerata</taxon>
        <taxon>Arachnida</taxon>
        <taxon>Acari</taxon>
        <taxon>Acariformes</taxon>
        <taxon>Trombidiformes</taxon>
        <taxon>Prostigmata</taxon>
        <taxon>Eleutherengona</taxon>
        <taxon>Raphignathae</taxon>
        <taxon>Tetranychoidea</taxon>
        <taxon>Tetranychidae</taxon>
        <taxon>Tetranychus</taxon>
    </lineage>
</organism>
<evidence type="ECO:0000256" key="10">
    <source>
        <dbReference type="ARBA" id="ARBA00023172"/>
    </source>
</evidence>
<dbReference type="HOGENOM" id="CLU_014329_1_1_1"/>
<dbReference type="CDD" id="cd21036">
    <property type="entry name" value="WH_MUS81"/>
    <property type="match status" value="1"/>
</dbReference>
<feature type="region of interest" description="Disordered" evidence="14">
    <location>
        <begin position="50"/>
        <end position="107"/>
    </location>
</feature>
<keyword evidence="7 13" id="KW-0227">DNA damage</keyword>
<keyword evidence="11 13" id="KW-0234">DNA repair</keyword>
<keyword evidence="8 13" id="KW-0378">Hydrolase</keyword>
<keyword evidence="17" id="KW-1185">Reference proteome</keyword>
<reference evidence="17" key="1">
    <citation type="submission" date="2011-08" db="EMBL/GenBank/DDBJ databases">
        <authorList>
            <person name="Rombauts S."/>
        </authorList>
    </citation>
    <scope>NUCLEOTIDE SEQUENCE</scope>
    <source>
        <strain evidence="17">London</strain>
    </source>
</reference>
<comment type="function">
    <text evidence="13">Interacts with EME1 to form a DNA structure-specific endonuclease with substrate preference for branched DNA structures with a 5'-end at the branch nick. Typical substrates include 3'-flap structures, D-loops, replication forks and nicked Holliday junctions. May be required in mitosis for the processing of stalled or collapsed replication fork intermediates. May be required in meiosis for the repair of meiosis-specific double strand breaks subsequent to single-end invasion (SEI).</text>
</comment>
<dbReference type="EMBL" id="CAEY01000240">
    <property type="status" value="NOT_ANNOTATED_CDS"/>
    <property type="molecule type" value="Genomic_DNA"/>
</dbReference>
<dbReference type="Pfam" id="PF21292">
    <property type="entry name" value="EME1-MUS81_C"/>
    <property type="match status" value="1"/>
</dbReference>
<dbReference type="AlphaFoldDB" id="T1KMB6"/>
<dbReference type="GO" id="GO:0008821">
    <property type="term" value="F:crossover junction DNA endonuclease activity"/>
    <property type="evidence" value="ECO:0007669"/>
    <property type="project" value="UniProtKB-UniRule"/>
</dbReference>
<name>T1KMB6_TETUR</name>
<feature type="compositionally biased region" description="Low complexity" evidence="14">
    <location>
        <begin position="79"/>
        <end position="94"/>
    </location>
</feature>
<evidence type="ECO:0000256" key="12">
    <source>
        <dbReference type="ARBA" id="ARBA00023242"/>
    </source>
</evidence>
<evidence type="ECO:0000256" key="3">
    <source>
        <dbReference type="ARBA" id="ARBA00010015"/>
    </source>
</evidence>
<comment type="subcellular location">
    <subcellularLocation>
        <location evidence="2 13">Nucleus</location>
    </subcellularLocation>
</comment>
<evidence type="ECO:0000256" key="1">
    <source>
        <dbReference type="ARBA" id="ARBA00001946"/>
    </source>
</evidence>
<dbReference type="InterPro" id="IPR010996">
    <property type="entry name" value="HHH_MUS81"/>
</dbReference>
<evidence type="ECO:0000256" key="11">
    <source>
        <dbReference type="ARBA" id="ARBA00023204"/>
    </source>
</evidence>
<dbReference type="InterPro" id="IPR027421">
    <property type="entry name" value="DNA_pol_lamdba_lyase_dom_sf"/>
</dbReference>
<proteinExistence type="inferred from homology"/>
<dbReference type="FunFam" id="3.40.50.10130:FF:000003">
    <property type="entry name" value="Crossover junction endonuclease MUS81"/>
    <property type="match status" value="1"/>
</dbReference>
<dbReference type="eggNOG" id="KOG2379">
    <property type="taxonomic scope" value="Eukaryota"/>
</dbReference>
<dbReference type="EnsemblMetazoa" id="tetur15g01040.1">
    <property type="protein sequence ID" value="tetur15g01040.1"/>
    <property type="gene ID" value="tetur15g01040"/>
</dbReference>
<dbReference type="EC" id="3.1.22.-" evidence="13"/>
<evidence type="ECO:0000256" key="7">
    <source>
        <dbReference type="ARBA" id="ARBA00022763"/>
    </source>
</evidence>
<feature type="domain" description="ERCC4" evidence="15">
    <location>
        <begin position="226"/>
        <end position="337"/>
    </location>
</feature>
<comment type="subunit">
    <text evidence="13">Interacts with EME1.</text>
</comment>
<dbReference type="Pfam" id="PF21136">
    <property type="entry name" value="WHD_MUS81"/>
    <property type="match status" value="1"/>
</dbReference>
<dbReference type="Gene3D" id="1.10.10.10">
    <property type="entry name" value="Winged helix-like DNA-binding domain superfamily/Winged helix DNA-binding domain"/>
    <property type="match status" value="1"/>
</dbReference>
<evidence type="ECO:0000256" key="8">
    <source>
        <dbReference type="ARBA" id="ARBA00022801"/>
    </source>
</evidence>
<dbReference type="InterPro" id="IPR006166">
    <property type="entry name" value="ERCC4_domain"/>
</dbReference>
<dbReference type="GO" id="GO:0003677">
    <property type="term" value="F:DNA binding"/>
    <property type="evidence" value="ECO:0007669"/>
    <property type="project" value="UniProtKB-UniRule"/>
</dbReference>
<evidence type="ECO:0000256" key="6">
    <source>
        <dbReference type="ARBA" id="ARBA00022759"/>
    </source>
</evidence>
<evidence type="ECO:0000256" key="9">
    <source>
        <dbReference type="ARBA" id="ARBA00022842"/>
    </source>
</evidence>
<dbReference type="Proteomes" id="UP000015104">
    <property type="component" value="Unassembled WGS sequence"/>
</dbReference>
<reference evidence="16" key="2">
    <citation type="submission" date="2015-06" db="UniProtKB">
        <authorList>
            <consortium name="EnsemblMetazoa"/>
        </authorList>
    </citation>
    <scope>IDENTIFICATION</scope>
</reference>
<dbReference type="Pfam" id="PF14716">
    <property type="entry name" value="HHH_8"/>
    <property type="match status" value="1"/>
</dbReference>
<sequence>MEFVYLRAIKSLQSHKENLYSGADCNALKYFGDKICARIDKKIAEHFNLPSETGQSTNNVPSSQDLPMSQLEIDEPGPSSQSSQISSQLSQSSPTKKKTTKKKTDRKYVPRYRSGGYAILMALYRAELEHDLDMLPKNEILQRAQPYSDEPMINPNGIGYSSWSSMNTLIKHGYVEVKKHRYSTYRLTDAGREIAGRLVSTEEELNEDFVPINGRIVLEPGTFDIYLIIDSREQYSGGGSDMRKTGIITEFMNREIKCQMAKLPVGDFAWVARERLDNDLRLATQPYRKELLLDYVIERKRYDDLASSIKTGRLGEQKYRLLHCGVRRPMYLIEDFGYHRRNESLYQAMYQTIMDTMVIDECLVKQTRSYSETIDYLAMMTKYLTSMYSCRKLYSCSKDEMISGNMSANHFMTLNEFNLCAEKITNFTSQEMFIKHLLKFKGLSVPKAKAIVNYYPTVTALLEAYELCETEKEKEFLLSEITYGNFERKLGPNLSRKIYRFYNIKLTNSSDSSNLSQDTV</sequence>
<evidence type="ECO:0000313" key="17">
    <source>
        <dbReference type="Proteomes" id="UP000015104"/>
    </source>
</evidence>
<dbReference type="Gene3D" id="1.10.150.110">
    <property type="entry name" value="DNA polymerase beta, N-terminal domain-like"/>
    <property type="match status" value="1"/>
</dbReference>
<dbReference type="GO" id="GO:0000712">
    <property type="term" value="P:resolution of meiotic recombination intermediates"/>
    <property type="evidence" value="ECO:0007669"/>
    <property type="project" value="TreeGrafter"/>
</dbReference>
<dbReference type="STRING" id="32264.T1KMB6"/>
<dbReference type="InterPro" id="IPR042530">
    <property type="entry name" value="EME1/EME2_C"/>
</dbReference>
<evidence type="ECO:0000259" key="15">
    <source>
        <dbReference type="SMART" id="SM00891"/>
    </source>
</evidence>
<dbReference type="CDD" id="cd20074">
    <property type="entry name" value="XPF_nuclease_Mus81"/>
    <property type="match status" value="1"/>
</dbReference>
<evidence type="ECO:0000256" key="5">
    <source>
        <dbReference type="ARBA" id="ARBA00022723"/>
    </source>
</evidence>
<dbReference type="InterPro" id="IPR036388">
    <property type="entry name" value="WH-like_DNA-bd_sf"/>
</dbReference>
<protein>
    <recommendedName>
        <fullName evidence="13">Crossover junction endonuclease MUS81</fullName>
        <ecNumber evidence="13">3.1.22.-</ecNumber>
    </recommendedName>
</protein>
<comment type="cofactor">
    <cofactor evidence="1 13">
        <name>Mg(2+)</name>
        <dbReference type="ChEBI" id="CHEBI:18420"/>
    </cofactor>
</comment>
<keyword evidence="12 13" id="KW-0539">Nucleus</keyword>
<dbReference type="SUPFAM" id="SSF47802">
    <property type="entry name" value="DNA polymerase beta, N-terminal domain-like"/>
    <property type="match status" value="1"/>
</dbReference>
<keyword evidence="5 13" id="KW-0479">Metal-binding</keyword>
<dbReference type="PANTHER" id="PTHR13451:SF0">
    <property type="entry name" value="CROSSOVER JUNCTION ENDONUCLEASE MUS81"/>
    <property type="match status" value="1"/>
</dbReference>
<dbReference type="SMART" id="SM00891">
    <property type="entry name" value="ERCC4"/>
    <property type="match status" value="1"/>
</dbReference>
<dbReference type="Gene3D" id="1.10.150.670">
    <property type="entry name" value="Crossover junction endonuclease EME1, DNA-binding domain"/>
    <property type="match status" value="1"/>
</dbReference>
<dbReference type="GO" id="GO:0006308">
    <property type="term" value="P:DNA catabolic process"/>
    <property type="evidence" value="ECO:0007669"/>
    <property type="project" value="UniProtKB-UniRule"/>
</dbReference>
<dbReference type="InterPro" id="IPR047417">
    <property type="entry name" value="WHD_MUS81"/>
</dbReference>
<dbReference type="InterPro" id="IPR033309">
    <property type="entry name" value="Mus81"/>
</dbReference>
<dbReference type="GO" id="GO:0046872">
    <property type="term" value="F:metal ion binding"/>
    <property type="evidence" value="ECO:0007669"/>
    <property type="project" value="UniProtKB-UniRule"/>
</dbReference>
<comment type="similarity">
    <text evidence="3 13">Belongs to the XPF family.</text>
</comment>
<dbReference type="InterPro" id="IPR047416">
    <property type="entry name" value="XPF_nuclease_Mus81"/>
</dbReference>
<dbReference type="Pfam" id="PF02732">
    <property type="entry name" value="ERCC4"/>
    <property type="match status" value="1"/>
</dbReference>
<dbReference type="GO" id="GO:0048476">
    <property type="term" value="C:Holliday junction resolvase complex"/>
    <property type="evidence" value="ECO:0007669"/>
    <property type="project" value="UniProtKB-UniRule"/>
</dbReference>
<feature type="compositionally biased region" description="Basic residues" evidence="14">
    <location>
        <begin position="95"/>
        <end position="105"/>
    </location>
</feature>
<evidence type="ECO:0000256" key="13">
    <source>
        <dbReference type="RuleBase" id="RU369042"/>
    </source>
</evidence>
<keyword evidence="9 13" id="KW-0460">Magnesium</keyword>
<keyword evidence="10 13" id="KW-0233">DNA recombination</keyword>
<dbReference type="PANTHER" id="PTHR13451">
    <property type="entry name" value="CLASS II CROSSOVER JUNCTION ENDONUCLEASE MUS81"/>
    <property type="match status" value="1"/>
</dbReference>
<dbReference type="InterPro" id="IPR011335">
    <property type="entry name" value="Restrct_endonuc-II-like"/>
</dbReference>
<evidence type="ECO:0000256" key="2">
    <source>
        <dbReference type="ARBA" id="ARBA00004123"/>
    </source>
</evidence>
<evidence type="ECO:0000313" key="16">
    <source>
        <dbReference type="EnsemblMetazoa" id="tetur15g01040.1"/>
    </source>
</evidence>
<dbReference type="GO" id="GO:0031573">
    <property type="term" value="P:mitotic intra-S DNA damage checkpoint signaling"/>
    <property type="evidence" value="ECO:0007669"/>
    <property type="project" value="TreeGrafter"/>
</dbReference>
<dbReference type="SUPFAM" id="SSF52980">
    <property type="entry name" value="Restriction endonuclease-like"/>
    <property type="match status" value="1"/>
</dbReference>
<feature type="compositionally biased region" description="Polar residues" evidence="14">
    <location>
        <begin position="50"/>
        <end position="67"/>
    </location>
</feature>
<keyword evidence="6 13" id="KW-0255">Endonuclease</keyword>
<dbReference type="GO" id="GO:0048257">
    <property type="term" value="F:3'-flap endonuclease activity"/>
    <property type="evidence" value="ECO:0007669"/>
    <property type="project" value="TreeGrafter"/>
</dbReference>
<evidence type="ECO:0000256" key="14">
    <source>
        <dbReference type="SAM" id="MobiDB-lite"/>
    </source>
</evidence>
<dbReference type="GO" id="GO:0005634">
    <property type="term" value="C:nucleus"/>
    <property type="evidence" value="ECO:0007669"/>
    <property type="project" value="UniProtKB-SubCell"/>
</dbReference>